<feature type="chain" id="PRO_5044948159" description="RxLR effector protein" evidence="5">
    <location>
        <begin position="21"/>
        <end position="234"/>
    </location>
</feature>
<dbReference type="InterPro" id="IPR031825">
    <property type="entry name" value="RXLR"/>
</dbReference>
<accession>A0A6G0P3G7</accession>
<protein>
    <recommendedName>
        <fullName evidence="5">RxLR effector protein</fullName>
    </recommendedName>
</protein>
<evidence type="ECO:0000313" key="8">
    <source>
        <dbReference type="EMBL" id="KAE9233833.1"/>
    </source>
</evidence>
<dbReference type="EMBL" id="QXFX01000487">
    <property type="protein sequence ID" value="KAE9113873.1"/>
    <property type="molecule type" value="Genomic_DNA"/>
</dbReference>
<evidence type="ECO:0000256" key="4">
    <source>
        <dbReference type="ARBA" id="ARBA00022729"/>
    </source>
</evidence>
<dbReference type="InterPro" id="IPR040786">
    <property type="entry name" value="RXLR_WY"/>
</dbReference>
<comment type="function">
    <text evidence="5">Effector that suppresses plant defense responses during pathogen infection.</text>
</comment>
<evidence type="ECO:0000256" key="3">
    <source>
        <dbReference type="ARBA" id="ARBA00022525"/>
    </source>
</evidence>
<comment type="similarity">
    <text evidence="2 5">Belongs to the RxLR effector family.</text>
</comment>
<evidence type="ECO:0000256" key="2">
    <source>
        <dbReference type="ARBA" id="ARBA00010400"/>
    </source>
</evidence>
<evidence type="ECO:0000313" key="10">
    <source>
        <dbReference type="Proteomes" id="UP000488956"/>
    </source>
</evidence>
<dbReference type="Pfam" id="PF16810">
    <property type="entry name" value="RXLR"/>
    <property type="match status" value="1"/>
</dbReference>
<keyword evidence="4 5" id="KW-0732">Signal</keyword>
<proteinExistence type="inferred from homology"/>
<feature type="domain" description="RXLR phytopathogen effector protein WY-domain" evidence="6">
    <location>
        <begin position="134"/>
        <end position="183"/>
    </location>
</feature>
<keyword evidence="3 5" id="KW-0964">Secreted</keyword>
<dbReference type="EMBL" id="QXGC01000472">
    <property type="protein sequence ID" value="KAE9233833.1"/>
    <property type="molecule type" value="Genomic_DNA"/>
</dbReference>
<comment type="caution">
    <text evidence="8">The sequence shown here is derived from an EMBL/GenBank/DDBJ whole genome shotgun (WGS) entry which is preliminary data.</text>
</comment>
<reference evidence="9 10" key="1">
    <citation type="submission" date="2018-09" db="EMBL/GenBank/DDBJ databases">
        <title>Genomic investigation of the strawberry pathogen Phytophthora fragariae indicates pathogenicity is determined by transcriptional variation in three key races.</title>
        <authorList>
            <person name="Adams T.M."/>
            <person name="Armitage A.D."/>
            <person name="Sobczyk M.K."/>
            <person name="Bates H.J."/>
            <person name="Dunwell J.M."/>
            <person name="Nellist C.F."/>
            <person name="Harrison R.J."/>
        </authorList>
    </citation>
    <scope>NUCLEOTIDE SEQUENCE [LARGE SCALE GENOMIC DNA]</scope>
    <source>
        <strain evidence="8 9">BC-23</strain>
        <strain evidence="7 10">ONT-3</strain>
    </source>
</reference>
<dbReference type="Proteomes" id="UP000476176">
    <property type="component" value="Unassembled WGS sequence"/>
</dbReference>
<evidence type="ECO:0000256" key="1">
    <source>
        <dbReference type="ARBA" id="ARBA00004613"/>
    </source>
</evidence>
<evidence type="ECO:0000313" key="9">
    <source>
        <dbReference type="Proteomes" id="UP000476176"/>
    </source>
</evidence>
<sequence>MRMQCLVLLVLVLFCAGTRATEALVRFDQATSSAVTTRLLRSHEAATVDDTGNAITAGREERAPNGAYVSRLAEADRKVWWLRKFDMMLTQRRWIRNGKDPTDVFNSFNIFHNTWAKIDHSKKTAQWFRFVEGYRAKWGTGSFPDYRIYELLRTKVPEAKLATVFQALKEIPDLKSLGEKMQNYQLKLWVSQGETPVTVARKLDIPHTSPLVERGANDDILRAFITMLEKTEGR</sequence>
<organism evidence="8 9">
    <name type="scientific">Phytophthora fragariae</name>
    <dbReference type="NCBI Taxonomy" id="53985"/>
    <lineage>
        <taxon>Eukaryota</taxon>
        <taxon>Sar</taxon>
        <taxon>Stramenopiles</taxon>
        <taxon>Oomycota</taxon>
        <taxon>Peronosporomycetes</taxon>
        <taxon>Peronosporales</taxon>
        <taxon>Peronosporaceae</taxon>
        <taxon>Phytophthora</taxon>
    </lineage>
</organism>
<dbReference type="Proteomes" id="UP000488956">
    <property type="component" value="Unassembled WGS sequence"/>
</dbReference>
<evidence type="ECO:0000313" key="7">
    <source>
        <dbReference type="EMBL" id="KAE9113873.1"/>
    </source>
</evidence>
<dbReference type="AlphaFoldDB" id="A0A6G0P3G7"/>
<gene>
    <name evidence="8" type="ORF">PF004_g9548</name>
    <name evidence="7" type="ORF">PF010_g9918</name>
</gene>
<dbReference type="Pfam" id="PF18634">
    <property type="entry name" value="RXLR_WY"/>
    <property type="match status" value="1"/>
</dbReference>
<name>A0A6G0P3G7_9STRA</name>
<comment type="domain">
    <text evidence="5">The RxLR-dEER motif acts to carry the protein into the host cell cytoplasm through binding to cell surface phosphatidylinositol-3-phosphate.</text>
</comment>
<feature type="signal peptide" evidence="5">
    <location>
        <begin position="1"/>
        <end position="20"/>
    </location>
</feature>
<comment type="subcellular location">
    <subcellularLocation>
        <location evidence="1 5">Secreted</location>
    </subcellularLocation>
</comment>
<evidence type="ECO:0000256" key="5">
    <source>
        <dbReference type="RuleBase" id="RU367124"/>
    </source>
</evidence>
<evidence type="ECO:0000259" key="6">
    <source>
        <dbReference type="Pfam" id="PF18634"/>
    </source>
</evidence>